<organism evidence="4 5">
    <name type="scientific">Ketobacter alkanivorans</name>
    <dbReference type="NCBI Taxonomy" id="1917421"/>
    <lineage>
        <taxon>Bacteria</taxon>
        <taxon>Pseudomonadati</taxon>
        <taxon>Pseudomonadota</taxon>
        <taxon>Gammaproteobacteria</taxon>
        <taxon>Pseudomonadales</taxon>
        <taxon>Ketobacteraceae</taxon>
        <taxon>Ketobacter</taxon>
    </lineage>
</organism>
<dbReference type="SUPFAM" id="SSF56112">
    <property type="entry name" value="Protein kinase-like (PK-like)"/>
    <property type="match status" value="1"/>
</dbReference>
<dbReference type="PANTHER" id="PTHR10566">
    <property type="entry name" value="CHAPERONE-ACTIVITY OF BC1 COMPLEX CABC1 -RELATED"/>
    <property type="match status" value="1"/>
</dbReference>
<dbReference type="CDD" id="cd05121">
    <property type="entry name" value="ABC1_ADCK3-like"/>
    <property type="match status" value="1"/>
</dbReference>
<name>A0A2K9LVN2_9GAMM</name>
<protein>
    <submittedName>
        <fullName evidence="4">ABC transporter</fullName>
    </submittedName>
</protein>
<keyword evidence="2" id="KW-1133">Transmembrane helix</keyword>
<feature type="transmembrane region" description="Helical" evidence="2">
    <location>
        <begin position="524"/>
        <end position="545"/>
    </location>
</feature>
<evidence type="ECO:0000313" key="5">
    <source>
        <dbReference type="Proteomes" id="UP000235116"/>
    </source>
</evidence>
<keyword evidence="2" id="KW-0472">Membrane</keyword>
<dbReference type="KEGG" id="kak:Kalk_13555"/>
<dbReference type="Proteomes" id="UP000235116">
    <property type="component" value="Chromosome"/>
</dbReference>
<proteinExistence type="inferred from homology"/>
<dbReference type="InterPro" id="IPR004147">
    <property type="entry name" value="ABC1_dom"/>
</dbReference>
<evidence type="ECO:0000259" key="3">
    <source>
        <dbReference type="Pfam" id="PF03109"/>
    </source>
</evidence>
<dbReference type="InterPro" id="IPR011009">
    <property type="entry name" value="Kinase-like_dom_sf"/>
</dbReference>
<evidence type="ECO:0000313" key="4">
    <source>
        <dbReference type="EMBL" id="AUM14954.1"/>
    </source>
</evidence>
<dbReference type="Pfam" id="PF03109">
    <property type="entry name" value="ABC1"/>
    <property type="match status" value="1"/>
</dbReference>
<dbReference type="EMBL" id="CP022684">
    <property type="protein sequence ID" value="AUM14954.1"/>
    <property type="molecule type" value="Genomic_DNA"/>
</dbReference>
<evidence type="ECO:0000256" key="2">
    <source>
        <dbReference type="SAM" id="Phobius"/>
    </source>
</evidence>
<sequence>MLSNPVKDVKRLNEIFSILIKYGFGDMMRRMGLSNTVEHTSRFMRAPISNELLNMKPPERFRCAIEEMGPTFIKLGQILATRVDLFSQDMIHELEKLQDNAPVLPYSEVEPLIEKALGAPPAKVFRYVNELPLASASMAQVHEAMTKKGERVVLKVRKPGVKSTIEADLRLMHSMARLLAIQSVELRRYQPEEMVREFDRSLKRELDFTIEAKNAERIAKNLRKFKWLKIPKIYWQWTSETLNVQEFVQGISAKDPEALDKAGLDREVLALRGSQVAWKCMLEDGLFHADPHPGNFYALPGNGIAMLDFGMVGKLSYQRREQMIRLVRSIIFQETDAAAAVLVEWSNSDNVDVEALARECGELIEQYYGLPLNEIDIPQILLDCMALMRNYDLVLPSDITLAAKAFITLEGFGRLIKPDFNLMEAAEPLIKDLIKKRYHPARLARSLGSRAIRFVDKVYEAPSELPQQQHRGSSQKLDAYLIDRLSYRLEDASYRQTQAIYDVGFLLVFTLMLITSHGPRIYDISVLNVIGLLGVLGVTGNVFRVQVVTWWQRKKRDLN</sequence>
<evidence type="ECO:0000256" key="1">
    <source>
        <dbReference type="ARBA" id="ARBA00009670"/>
    </source>
</evidence>
<dbReference type="InterPro" id="IPR050154">
    <property type="entry name" value="UbiB_kinase"/>
</dbReference>
<reference evidence="5" key="1">
    <citation type="submission" date="2017-08" db="EMBL/GenBank/DDBJ databases">
        <title>Direct submision.</title>
        <authorList>
            <person name="Kim S.-J."/>
            <person name="Rhee S.-K."/>
        </authorList>
    </citation>
    <scope>NUCLEOTIDE SEQUENCE [LARGE SCALE GENOMIC DNA]</scope>
    <source>
        <strain evidence="5">GI5</strain>
    </source>
</reference>
<keyword evidence="5" id="KW-1185">Reference proteome</keyword>
<dbReference type="AlphaFoldDB" id="A0A2K9LVN2"/>
<dbReference type="OrthoDB" id="9795390at2"/>
<accession>A0A2K9LVN2</accession>
<feature type="domain" description="ABC1 atypical kinase-like" evidence="3">
    <location>
        <begin position="96"/>
        <end position="339"/>
    </location>
</feature>
<gene>
    <name evidence="4" type="ORF">Kalk_13555</name>
</gene>
<dbReference type="PANTHER" id="PTHR10566:SF113">
    <property type="entry name" value="PROTEIN ACTIVITY OF BC1 COMPLEX KINASE 7, CHLOROPLASTIC"/>
    <property type="match status" value="1"/>
</dbReference>
<keyword evidence="2" id="KW-0812">Transmembrane</keyword>
<comment type="similarity">
    <text evidence="1">Belongs to the protein kinase superfamily. ADCK protein kinase family.</text>
</comment>